<accession>A0A3B7LYE8</accession>
<dbReference type="KEGG" id="achi:CDG60_01195"/>
<reference evidence="4" key="1">
    <citation type="submission" date="2018-09" db="EMBL/GenBank/DDBJ databases">
        <title>The complete genome of Acinetobacter sp. strain WCHAc010005.</title>
        <authorList>
            <person name="Hu Y."/>
            <person name="Long H."/>
            <person name="Feng Y."/>
            <person name="Zong Z."/>
        </authorList>
    </citation>
    <scope>NUCLEOTIDE SEQUENCE [LARGE SCALE GENOMIC DNA]</scope>
    <source>
        <strain evidence="4">WCHAc010005</strain>
    </source>
</reference>
<evidence type="ECO:0000259" key="2">
    <source>
        <dbReference type="Pfam" id="PF15978"/>
    </source>
</evidence>
<dbReference type="EMBL" id="CP032134">
    <property type="protein sequence ID" value="AXY55343.1"/>
    <property type="molecule type" value="Genomic_DNA"/>
</dbReference>
<feature type="domain" description="TniQ" evidence="1">
    <location>
        <begin position="7"/>
        <end position="159"/>
    </location>
</feature>
<feature type="domain" description="Transposon Tn7 transposition protein TnsD C-terminal" evidence="2">
    <location>
        <begin position="201"/>
        <end position="295"/>
    </location>
</feature>
<evidence type="ECO:0000313" key="4">
    <source>
        <dbReference type="Proteomes" id="UP000263753"/>
    </source>
</evidence>
<dbReference type="InterPro" id="IPR009492">
    <property type="entry name" value="TniQ"/>
</dbReference>
<name>A0A3B7LYE8_9GAMM</name>
<dbReference type="Pfam" id="PF06527">
    <property type="entry name" value="TniQ"/>
    <property type="match status" value="1"/>
</dbReference>
<feature type="domain" description="Transposon Tn7 transposition protein TnsD C-terminal" evidence="2">
    <location>
        <begin position="326"/>
        <end position="447"/>
    </location>
</feature>
<gene>
    <name evidence="3" type="ORF">CDG60_01195</name>
</gene>
<sequence>MIYMHNFPLPHPDELLYSSIARAGVYHGITSPKQLLDEVFGTRTVIATLDLPSHVSKIAYLLRKTKQYSTNDLINQNTLFPLYAPFVPQKIRNKAIKLMQGKTNGALHTMFGVSASRIKAIQNFQVCPKCIEIQIQTYGEAFWKRNWFIPNLPICLDHGPLTIYKEKPSDSRHHFQPLIESNFSIESFSSVFPQDFIMSYQVQKLFKLSSYPSISFEQWSHFYHGLAHDFGYTRGKHIKHDEILSLVLQHWGKEYLQTKNLLCHQGEENSWLKNIFRKHRKSFSFFEHLLIHQTFTPKEKLEDIFHYVQNIQPVYIVKTKPNEDTLDIIKREQHREQWQLLVLENGIKASRSIRNGGAIYAWLYRHDYQWLQSFNSEHQIIQQAPKTRVEWPQRDRMYVKLLLRIVHQSKDDLSTPRHSSNWYLMQLPQHSTIEHNLNKLPLVKQFLVEYVESITEYQLRRVCVAVESLSLDNQQLHLWRVFRLAGLSKERITPDASRILELSGFFKTDDSKN</sequence>
<dbReference type="Proteomes" id="UP000263753">
    <property type="component" value="Chromosome"/>
</dbReference>
<organism evidence="3 4">
    <name type="scientific">Acinetobacter chinensis</name>
    <dbReference type="NCBI Taxonomy" id="2004650"/>
    <lineage>
        <taxon>Bacteria</taxon>
        <taxon>Pseudomonadati</taxon>
        <taxon>Pseudomonadota</taxon>
        <taxon>Gammaproteobacteria</taxon>
        <taxon>Moraxellales</taxon>
        <taxon>Moraxellaceae</taxon>
        <taxon>Acinetobacter</taxon>
    </lineage>
</organism>
<evidence type="ECO:0000313" key="3">
    <source>
        <dbReference type="EMBL" id="AXY55343.1"/>
    </source>
</evidence>
<dbReference type="Pfam" id="PF15978">
    <property type="entry name" value="TnsD"/>
    <property type="match status" value="2"/>
</dbReference>
<evidence type="ECO:0000259" key="1">
    <source>
        <dbReference type="Pfam" id="PF06527"/>
    </source>
</evidence>
<protein>
    <submittedName>
        <fullName evidence="3">Transposase</fullName>
    </submittedName>
</protein>
<proteinExistence type="predicted"/>
<dbReference type="AlphaFoldDB" id="A0A3B7LYE8"/>
<dbReference type="InterPro" id="IPR032750">
    <property type="entry name" value="TnsD_C"/>
</dbReference>